<dbReference type="SMART" id="SM00442">
    <property type="entry name" value="FGF"/>
    <property type="match status" value="1"/>
</dbReference>
<feature type="compositionally biased region" description="Basic residues" evidence="3">
    <location>
        <begin position="52"/>
        <end position="63"/>
    </location>
</feature>
<feature type="compositionally biased region" description="Low complexity" evidence="3">
    <location>
        <begin position="857"/>
        <end position="880"/>
    </location>
</feature>
<feature type="region of interest" description="Disordered" evidence="3">
    <location>
        <begin position="857"/>
        <end position="882"/>
    </location>
</feature>
<dbReference type="InterPro" id="IPR002209">
    <property type="entry name" value="Fibroblast_GF_fam"/>
</dbReference>
<reference evidence="5" key="1">
    <citation type="submission" date="2025-08" db="UniProtKB">
        <authorList>
            <consortium name="RefSeq"/>
        </authorList>
    </citation>
    <scope>IDENTIFICATION</scope>
</reference>
<dbReference type="OrthoDB" id="5987799at2759"/>
<sequence>MPAEIDTGGHRVLHCDSHADCPTATIHVLTSASDERQTDRAHLSVRIDGKSQKKIPKDRRRKSAGNCIGKVVPLDCRRETSSSGRGKTARIPRIGDEEKTIPDERDFSEKSLALTQLSRRRREERTRGEEEDRVLELREACRAIEDVIKDERFSVTWNSREDADAHGDEIERAESRLRNGTERSRLAIVDASGSSITGHQSLRDRSWTRPRPSSYGSEDHDADPIDRPGRRRITEESSLLSSHRLHTRAKEEAFEDDFKDVDEGFFGKEHDDTWADGNAQLDYSGPRDERPENERGKRIVRNFEDRKRIRCACRDGSFLQLVFLLLLVVFGRHGLFDSSSVFRVNTRPITNCLSVLGFGIIGVVDARAFDSIGDTGIRAERSANLSHITGSFRKIQLYIRHRHLQILPDGTVNGSNDDTSDYTIFQRISVSRGQLRIQGIATCMYLCMDACGLPYGSMEFTQDCIFNETMETQNYNTYISARWSTKERTLYLGMDNSGKPRTITITGEDRKLGKMFDYARVLTQVASPDRVVETLHRRMLAGAKHNVRHQHHSHDHHRQIGSDVAQHAICPSSSIQKSVGDGRDSFRCRKRKKRKKRKRRCRPDEQPGPQCRLAEGSVTDSTIDRYVTDMSSEIISTTPESKRSCEGAASEEACRRQALSVPAKKRKSRIHSKFGKNKASTSNMKKPNVTVANSQSKKPNLTDGKKKMRKRTSPSQTSRGSTVMASPSRKRHEAGTTSLSRASSSLTAPVREEHLASTATSSSSPSPPGALTTLSIRRPSSPSDRKKPPSSSKNHITKSMGSRRIGKSFSSTTGLPRSTSMTSTTSRSEIAFVPSATKVPENMCAYANPLFRCSPVPLSSPSSRQESNQDSSSSLSNSSLVDEESSSIVTSSLVDKESSSTITSSLATVTESSTLDISDETITFRLDEKNDEDDGFDMADTISQTTTRVALERLAM</sequence>
<gene>
    <name evidence="5" type="primary">LOC105424460</name>
</gene>
<evidence type="ECO:0000313" key="4">
    <source>
        <dbReference type="Proteomes" id="UP000504615"/>
    </source>
</evidence>
<evidence type="ECO:0000313" key="5">
    <source>
        <dbReference type="RefSeq" id="XP_011632999.1"/>
    </source>
</evidence>
<comment type="similarity">
    <text evidence="1 2">Belongs to the heparin-binding growth factors family.</text>
</comment>
<dbReference type="InterPro" id="IPR008996">
    <property type="entry name" value="IL1/FGF"/>
</dbReference>
<dbReference type="RefSeq" id="XP_011632999.1">
    <property type="nucleotide sequence ID" value="XM_011634697.2"/>
</dbReference>
<protein>
    <recommendedName>
        <fullName evidence="2">Fibroblast growth factor</fullName>
        <shortName evidence="2">FGF</shortName>
    </recommendedName>
</protein>
<evidence type="ECO:0000256" key="3">
    <source>
        <dbReference type="SAM" id="MobiDB-lite"/>
    </source>
</evidence>
<accession>A0A6I9W3G9</accession>
<feature type="compositionally biased region" description="Polar residues" evidence="3">
    <location>
        <begin position="678"/>
        <end position="699"/>
    </location>
</feature>
<dbReference type="GO" id="GO:0008083">
    <property type="term" value="F:growth factor activity"/>
    <property type="evidence" value="ECO:0007669"/>
    <property type="project" value="InterPro"/>
</dbReference>
<name>A0A6I9W3G9_9HYME</name>
<dbReference type="AlphaFoldDB" id="A0A6I9W3G9"/>
<feature type="compositionally biased region" description="Basic and acidic residues" evidence="3">
    <location>
        <begin position="93"/>
        <end position="109"/>
    </location>
</feature>
<feature type="region of interest" description="Disordered" evidence="3">
    <location>
        <begin position="78"/>
        <end position="134"/>
    </location>
</feature>
<keyword evidence="4" id="KW-1185">Reference proteome</keyword>
<dbReference type="PRINTS" id="PR00263">
    <property type="entry name" value="HBGFFGF"/>
</dbReference>
<feature type="compositionally biased region" description="Low complexity" evidence="3">
    <location>
        <begin position="756"/>
        <end position="782"/>
    </location>
</feature>
<feature type="region of interest" description="Disordered" evidence="3">
    <location>
        <begin position="188"/>
        <end position="238"/>
    </location>
</feature>
<feature type="region of interest" description="Disordered" evidence="3">
    <location>
        <begin position="572"/>
        <end position="617"/>
    </location>
</feature>
<dbReference type="CDD" id="cd23311">
    <property type="entry name" value="beta-trefoil_FGF_Bnl-like"/>
    <property type="match status" value="1"/>
</dbReference>
<feature type="compositionally biased region" description="Basic and acidic residues" evidence="3">
    <location>
        <begin position="121"/>
        <end position="134"/>
    </location>
</feature>
<feature type="compositionally biased region" description="Basic residues" evidence="3">
    <location>
        <begin position="588"/>
        <end position="601"/>
    </location>
</feature>
<feature type="region of interest" description="Disordered" evidence="3">
    <location>
        <begin position="632"/>
        <end position="651"/>
    </location>
</feature>
<dbReference type="KEGG" id="pbar:105424460"/>
<feature type="compositionally biased region" description="Basic and acidic residues" evidence="3">
    <location>
        <begin position="217"/>
        <end position="235"/>
    </location>
</feature>
<feature type="compositionally biased region" description="Low complexity" evidence="3">
    <location>
        <begin position="736"/>
        <end position="748"/>
    </location>
</feature>
<feature type="compositionally biased region" description="Basic and acidic residues" evidence="3">
    <location>
        <begin position="33"/>
        <end position="51"/>
    </location>
</feature>
<feature type="compositionally biased region" description="Basic residues" evidence="3">
    <location>
        <begin position="663"/>
        <end position="676"/>
    </location>
</feature>
<feature type="region of interest" description="Disordered" evidence="3">
    <location>
        <begin position="656"/>
        <end position="826"/>
    </location>
</feature>
<feature type="region of interest" description="Disordered" evidence="3">
    <location>
        <begin position="32"/>
        <end position="65"/>
    </location>
</feature>
<dbReference type="SUPFAM" id="SSF50353">
    <property type="entry name" value="Cytokine"/>
    <property type="match status" value="1"/>
</dbReference>
<organism evidence="4 5">
    <name type="scientific">Pogonomyrmex barbatus</name>
    <name type="common">red harvester ant</name>
    <dbReference type="NCBI Taxonomy" id="144034"/>
    <lineage>
        <taxon>Eukaryota</taxon>
        <taxon>Metazoa</taxon>
        <taxon>Ecdysozoa</taxon>
        <taxon>Arthropoda</taxon>
        <taxon>Hexapoda</taxon>
        <taxon>Insecta</taxon>
        <taxon>Pterygota</taxon>
        <taxon>Neoptera</taxon>
        <taxon>Endopterygota</taxon>
        <taxon>Hymenoptera</taxon>
        <taxon>Apocrita</taxon>
        <taxon>Aculeata</taxon>
        <taxon>Formicoidea</taxon>
        <taxon>Formicidae</taxon>
        <taxon>Myrmicinae</taxon>
        <taxon>Pogonomyrmex</taxon>
    </lineage>
</organism>
<dbReference type="Proteomes" id="UP000504615">
    <property type="component" value="Unplaced"/>
</dbReference>
<feature type="compositionally biased region" description="Polar residues" evidence="3">
    <location>
        <begin position="713"/>
        <end position="725"/>
    </location>
</feature>
<proteinExistence type="inferred from homology"/>
<evidence type="ECO:0000256" key="2">
    <source>
        <dbReference type="RuleBase" id="RU049442"/>
    </source>
</evidence>
<dbReference type="Gene3D" id="2.80.10.50">
    <property type="match status" value="1"/>
</dbReference>
<dbReference type="GeneID" id="105424460"/>
<dbReference type="PANTHER" id="PTHR11486">
    <property type="entry name" value="FIBROBLAST GROWTH FACTOR"/>
    <property type="match status" value="1"/>
</dbReference>
<dbReference type="Pfam" id="PF00167">
    <property type="entry name" value="FGF"/>
    <property type="match status" value="1"/>
</dbReference>
<evidence type="ECO:0000256" key="1">
    <source>
        <dbReference type="ARBA" id="ARBA00007936"/>
    </source>
</evidence>
<feature type="compositionally biased region" description="Low complexity" evidence="3">
    <location>
        <begin position="817"/>
        <end position="826"/>
    </location>
</feature>